<name>A0A2T0SVW2_9BACT</name>
<dbReference type="Proteomes" id="UP000238375">
    <property type="component" value="Unassembled WGS sequence"/>
</dbReference>
<dbReference type="AlphaFoldDB" id="A0A2T0SVW2"/>
<proteinExistence type="predicted"/>
<gene>
    <name evidence="1" type="ORF">CLV58_11025</name>
</gene>
<keyword evidence="2" id="KW-1185">Reference proteome</keyword>
<comment type="caution">
    <text evidence="1">The sequence shown here is derived from an EMBL/GenBank/DDBJ whole genome shotgun (WGS) entry which is preliminary data.</text>
</comment>
<dbReference type="EMBL" id="PVTE01000010">
    <property type="protein sequence ID" value="PRY37556.1"/>
    <property type="molecule type" value="Genomic_DNA"/>
</dbReference>
<evidence type="ECO:0000313" key="2">
    <source>
        <dbReference type="Proteomes" id="UP000238375"/>
    </source>
</evidence>
<reference evidence="1 2" key="1">
    <citation type="submission" date="2018-03" db="EMBL/GenBank/DDBJ databases">
        <title>Genomic Encyclopedia of Archaeal and Bacterial Type Strains, Phase II (KMG-II): from individual species to whole genera.</title>
        <authorList>
            <person name="Goeker M."/>
        </authorList>
    </citation>
    <scope>NUCLEOTIDE SEQUENCE [LARGE SCALE GENOMIC DNA]</scope>
    <source>
        <strain evidence="1 2">DSM 28354</strain>
    </source>
</reference>
<accession>A0A2T0SVW2</accession>
<evidence type="ECO:0000313" key="1">
    <source>
        <dbReference type="EMBL" id="PRY37556.1"/>
    </source>
</evidence>
<sequence length="90" mass="10576">MSSIRRSCDERELERQLNEWFLEKVEQSRLVIRADDTTYVDKVGVYVETLMRRLGDGVKFDQLAQEYSGLTRDDWGACLAFEALRSQRII</sequence>
<organism evidence="1 2">
    <name type="scientific">Spirosoma oryzae</name>
    <dbReference type="NCBI Taxonomy" id="1469603"/>
    <lineage>
        <taxon>Bacteria</taxon>
        <taxon>Pseudomonadati</taxon>
        <taxon>Bacteroidota</taxon>
        <taxon>Cytophagia</taxon>
        <taxon>Cytophagales</taxon>
        <taxon>Cytophagaceae</taxon>
        <taxon>Spirosoma</taxon>
    </lineage>
</organism>
<protein>
    <submittedName>
        <fullName evidence="1">Uncharacterized protein DUF433</fullName>
    </submittedName>
</protein>